<accession>A0AAJ0BI99</accession>
<keyword evidence="2" id="KW-1185">Reference proteome</keyword>
<name>A0AAJ0BI99_9PEZI</name>
<proteinExistence type="predicted"/>
<dbReference type="AlphaFoldDB" id="A0AAJ0BI99"/>
<organism evidence="1 2">
    <name type="scientific">Echria macrotheca</name>
    <dbReference type="NCBI Taxonomy" id="438768"/>
    <lineage>
        <taxon>Eukaryota</taxon>
        <taxon>Fungi</taxon>
        <taxon>Dikarya</taxon>
        <taxon>Ascomycota</taxon>
        <taxon>Pezizomycotina</taxon>
        <taxon>Sordariomycetes</taxon>
        <taxon>Sordariomycetidae</taxon>
        <taxon>Sordariales</taxon>
        <taxon>Schizotheciaceae</taxon>
        <taxon>Echria</taxon>
    </lineage>
</organism>
<evidence type="ECO:0000313" key="2">
    <source>
        <dbReference type="Proteomes" id="UP001239445"/>
    </source>
</evidence>
<dbReference type="EMBL" id="MU839828">
    <property type="protein sequence ID" value="KAK1758798.1"/>
    <property type="molecule type" value="Genomic_DNA"/>
</dbReference>
<dbReference type="Proteomes" id="UP001239445">
    <property type="component" value="Unassembled WGS sequence"/>
</dbReference>
<reference evidence="1" key="1">
    <citation type="submission" date="2023-06" db="EMBL/GenBank/DDBJ databases">
        <title>Genome-scale phylogeny and comparative genomics of the fungal order Sordariales.</title>
        <authorList>
            <consortium name="Lawrence Berkeley National Laboratory"/>
            <person name="Hensen N."/>
            <person name="Bonometti L."/>
            <person name="Westerberg I."/>
            <person name="Brannstrom I.O."/>
            <person name="Guillou S."/>
            <person name="Cros-Aarteil S."/>
            <person name="Calhoun S."/>
            <person name="Haridas S."/>
            <person name="Kuo A."/>
            <person name="Mondo S."/>
            <person name="Pangilinan J."/>
            <person name="Riley R."/>
            <person name="Labutti K."/>
            <person name="Andreopoulos B."/>
            <person name="Lipzen A."/>
            <person name="Chen C."/>
            <person name="Yanf M."/>
            <person name="Daum C."/>
            <person name="Ng V."/>
            <person name="Clum A."/>
            <person name="Steindorff A."/>
            <person name="Ohm R."/>
            <person name="Martin F."/>
            <person name="Silar P."/>
            <person name="Natvig D."/>
            <person name="Lalanne C."/>
            <person name="Gautier V."/>
            <person name="Ament-Velasquez S.L."/>
            <person name="Kruys A."/>
            <person name="Hutchinson M.I."/>
            <person name="Powell A.J."/>
            <person name="Barry K."/>
            <person name="Miller A.N."/>
            <person name="Grigoriev I.V."/>
            <person name="Debuchy R."/>
            <person name="Gladieux P."/>
            <person name="Thoren M.H."/>
            <person name="Johannesson H."/>
        </authorList>
    </citation>
    <scope>NUCLEOTIDE SEQUENCE</scope>
    <source>
        <strain evidence="1">PSN4</strain>
    </source>
</reference>
<gene>
    <name evidence="1" type="ORF">QBC47DRAFT_435932</name>
</gene>
<evidence type="ECO:0000313" key="1">
    <source>
        <dbReference type="EMBL" id="KAK1758798.1"/>
    </source>
</evidence>
<protein>
    <submittedName>
        <fullName evidence="1">Uncharacterized protein</fullName>
    </submittedName>
</protein>
<comment type="caution">
    <text evidence="1">The sequence shown here is derived from an EMBL/GenBank/DDBJ whole genome shotgun (WGS) entry which is preliminary data.</text>
</comment>
<sequence length="174" mass="18184">MSPSNPLVPLPIEAAFAVGQQLAAEAKLEQTIISKTLKDASRLPTTDEKHLIAEIVDNLRSAAAMVESNQYRNAALSPTDRATTVQNIRAGAGIYEMSIANKATTAVDVLRVAVGGNGFMGSVMGVVLSGPDVKQAENFDDLVKLLVETDKKAKALSVSLATLKGFLPHGGGIA</sequence>